<evidence type="ECO:0000313" key="4">
    <source>
        <dbReference type="EMBL" id="KAL2826779.1"/>
    </source>
</evidence>
<dbReference type="EMBL" id="JBFXLS010000028">
    <property type="protein sequence ID" value="KAL2826779.1"/>
    <property type="molecule type" value="Genomic_DNA"/>
</dbReference>
<dbReference type="InterPro" id="IPR035994">
    <property type="entry name" value="Nucleoside_phosphorylase_sf"/>
</dbReference>
<keyword evidence="1" id="KW-0677">Repeat</keyword>
<evidence type="ECO:0000256" key="1">
    <source>
        <dbReference type="ARBA" id="ARBA00022737"/>
    </source>
</evidence>
<name>A0ABR4IGB9_9EURO</name>
<dbReference type="InterPro" id="IPR056884">
    <property type="entry name" value="NPHP3-like_N"/>
</dbReference>
<feature type="repeat" description="ANK" evidence="2">
    <location>
        <begin position="998"/>
        <end position="1027"/>
    </location>
</feature>
<evidence type="ECO:0000256" key="2">
    <source>
        <dbReference type="PROSITE-ProRule" id="PRU00023"/>
    </source>
</evidence>
<feature type="repeat" description="ANK" evidence="2">
    <location>
        <begin position="865"/>
        <end position="897"/>
    </location>
</feature>
<keyword evidence="2" id="KW-0040">ANK repeat</keyword>
<dbReference type="Pfam" id="PF24883">
    <property type="entry name" value="NPHP3_N"/>
    <property type="match status" value="1"/>
</dbReference>
<dbReference type="InterPro" id="IPR027417">
    <property type="entry name" value="P-loop_NTPase"/>
</dbReference>
<feature type="repeat" description="ANK" evidence="2">
    <location>
        <begin position="1028"/>
        <end position="1060"/>
    </location>
</feature>
<evidence type="ECO:0000259" key="3">
    <source>
        <dbReference type="Pfam" id="PF24883"/>
    </source>
</evidence>
<protein>
    <submittedName>
        <fullName evidence="4">Purine and uridine phosphorylase</fullName>
    </submittedName>
</protein>
<gene>
    <name evidence="4" type="ORF">BDW59DRAFT_179290</name>
</gene>
<proteinExistence type="predicted"/>
<dbReference type="SUPFAM" id="SSF48403">
    <property type="entry name" value="Ankyrin repeat"/>
    <property type="match status" value="1"/>
</dbReference>
<dbReference type="Pfam" id="PF12796">
    <property type="entry name" value="Ank_2"/>
    <property type="match status" value="2"/>
</dbReference>
<comment type="caution">
    <text evidence="4">The sequence shown here is derived from an EMBL/GenBank/DDBJ whole genome shotgun (WGS) entry which is preliminary data.</text>
</comment>
<dbReference type="InterPro" id="IPR002110">
    <property type="entry name" value="Ankyrin_rpt"/>
</dbReference>
<feature type="domain" description="Nephrocystin 3-like N-terminal" evidence="3">
    <location>
        <begin position="378"/>
        <end position="539"/>
    </location>
</feature>
<dbReference type="InterPro" id="IPR053137">
    <property type="entry name" value="NLR-like"/>
</dbReference>
<dbReference type="SMART" id="SM00248">
    <property type="entry name" value="ANK"/>
    <property type="match status" value="6"/>
</dbReference>
<keyword evidence="5" id="KW-1185">Reference proteome</keyword>
<dbReference type="Gene3D" id="3.40.50.1580">
    <property type="entry name" value="Nucleoside phosphorylase domain"/>
    <property type="match status" value="1"/>
</dbReference>
<dbReference type="PROSITE" id="PS50088">
    <property type="entry name" value="ANK_REPEAT"/>
    <property type="match status" value="6"/>
</dbReference>
<organism evidence="4 5">
    <name type="scientific">Aspergillus cavernicola</name>
    <dbReference type="NCBI Taxonomy" id="176166"/>
    <lineage>
        <taxon>Eukaryota</taxon>
        <taxon>Fungi</taxon>
        <taxon>Dikarya</taxon>
        <taxon>Ascomycota</taxon>
        <taxon>Pezizomycotina</taxon>
        <taxon>Eurotiomycetes</taxon>
        <taxon>Eurotiomycetidae</taxon>
        <taxon>Eurotiales</taxon>
        <taxon>Aspergillaceae</taxon>
        <taxon>Aspergillus</taxon>
        <taxon>Aspergillus subgen. Nidulantes</taxon>
    </lineage>
</organism>
<dbReference type="InterPro" id="IPR036770">
    <property type="entry name" value="Ankyrin_rpt-contain_sf"/>
</dbReference>
<dbReference type="PROSITE" id="PS50297">
    <property type="entry name" value="ANK_REP_REGION"/>
    <property type="match status" value="6"/>
</dbReference>
<sequence>MPPLKALSSHDLYTVGWIAALPLERAAATAILDEKHEKPIDFVQPHSDTNSYTWGCIGEHNVVIASLAAGKYGTTSAAATALPMLASFPQIRIGLLVGIGAGIPRLDKGRDIRLGDVAVSQPRGNSGGVIQYDLFKAKPGNQQEGIAFLNSPPEILLHALANIQAEHELEPPKMLKYLEEAIARYPRLAKQGYVHQGLEKDQLFKTSNPNKEIQQEPRDSTDPEVHYGIIASGNTLLKDATYRDRILENIGDECICFEMEAAGLMNNFPCIVIRGICDYADSHKSDRWQRYAAVVAAAYAKELLTFVPSQDLQKTQKAIDILKGISENLADIHYITTGTKALVEELSLDNQSDKIKRWLCPPDPSSNLNEAQKKCHEGTGSWFLHSKKFQQWKTGKYQYLWVHGIPGCGKTILSITIIEHLKQQLDSSHAVLYFFFNFADSDKQSLDKLVRLLVAQLYSRHENSRNKLNKLFLSCEDGCQQPTYESLSIIFMQMVKSVQKIQIIIDALDECKTRRDLLSWMENLARSGHAGLHLLATSRKEEDIESEITQWLHPANIIPIQQDPVNHDIRLYVHSRLANDRSFKRWHSEPSVQDEIETELTNKANGMFRWAACQLDILQDCLNLDMLRESLGSLPKTLEETYARILGSISEIYRPYAIKILQFLTYSERPLTIQEAVDVIIVKPNTNLPFDPKLRLPNPREIMKICSSLVSLVTRQVDDDTGETLMELQLAHFSVQQYLKSKRIAECFPKNETEIGVITRICLAYLSHLDKQHPLRTIRVEFPLAQYSARYWMDHARLVETERDIQENILNFFLQQRQAYASLNEKVLDYRLTATPIYYASLAGLQYTVEQLLRKGADVNALNGTEGTALQAASTQGHMDIVQLLLEKGADINIQSGSNGVTALQAASAQGHMDIMQLLLDKGANINIQGWIFGTALQGGMYGTALQAASAGGHMDIMQLLGRGTALQAASTRGHMDIVQLLLEKGADINILGGMYGTALQAASAGGHMDIMQLLLAKGADVNAQGGNFGTALQAASAGGHMDIVRLLFEKGANVNTHGEGYDSDTAFSVASAQGRSVRRRSC</sequence>
<dbReference type="PANTHER" id="PTHR46082">
    <property type="entry name" value="ATP/GTP-BINDING PROTEIN-RELATED"/>
    <property type="match status" value="1"/>
</dbReference>
<dbReference type="PANTHER" id="PTHR46082:SF11">
    <property type="entry name" value="AAA+ ATPASE DOMAIN-CONTAINING PROTEIN-RELATED"/>
    <property type="match status" value="1"/>
</dbReference>
<feature type="repeat" description="ANK" evidence="2">
    <location>
        <begin position="899"/>
        <end position="931"/>
    </location>
</feature>
<dbReference type="Gene3D" id="3.40.50.300">
    <property type="entry name" value="P-loop containing nucleotide triphosphate hydrolases"/>
    <property type="match status" value="1"/>
</dbReference>
<reference evidence="4 5" key="1">
    <citation type="submission" date="2024-07" db="EMBL/GenBank/DDBJ databases">
        <title>Section-level genome sequencing and comparative genomics of Aspergillus sections Usti and Cavernicolus.</title>
        <authorList>
            <consortium name="Lawrence Berkeley National Laboratory"/>
            <person name="Nybo J.L."/>
            <person name="Vesth T.C."/>
            <person name="Theobald S."/>
            <person name="Frisvad J.C."/>
            <person name="Larsen T.O."/>
            <person name="Kjaerboelling I."/>
            <person name="Rothschild-Mancinelli K."/>
            <person name="Lyhne E.K."/>
            <person name="Kogle M.E."/>
            <person name="Barry K."/>
            <person name="Clum A."/>
            <person name="Na H."/>
            <person name="Ledsgaard L."/>
            <person name="Lin J."/>
            <person name="Lipzen A."/>
            <person name="Kuo A."/>
            <person name="Riley R."/>
            <person name="Mondo S."/>
            <person name="LaButti K."/>
            <person name="Haridas S."/>
            <person name="Pangalinan J."/>
            <person name="Salamov A.A."/>
            <person name="Simmons B.A."/>
            <person name="Magnuson J.K."/>
            <person name="Chen J."/>
            <person name="Drula E."/>
            <person name="Henrissat B."/>
            <person name="Wiebenga A."/>
            <person name="Lubbers R.J."/>
            <person name="Gomes A.C."/>
            <person name="Makela M.R."/>
            <person name="Stajich J."/>
            <person name="Grigoriev I.V."/>
            <person name="Mortensen U.H."/>
            <person name="De vries R.P."/>
            <person name="Baker S.E."/>
            <person name="Andersen M.R."/>
        </authorList>
    </citation>
    <scope>NUCLEOTIDE SEQUENCE [LARGE SCALE GENOMIC DNA]</scope>
    <source>
        <strain evidence="4 5">CBS 600.67</strain>
    </source>
</reference>
<feature type="repeat" description="ANK" evidence="2">
    <location>
        <begin position="962"/>
        <end position="994"/>
    </location>
</feature>
<feature type="repeat" description="ANK" evidence="2">
    <location>
        <begin position="832"/>
        <end position="864"/>
    </location>
</feature>
<dbReference type="Gene3D" id="1.25.40.20">
    <property type="entry name" value="Ankyrin repeat-containing domain"/>
    <property type="match status" value="2"/>
</dbReference>
<accession>A0ABR4IGB9</accession>
<dbReference type="Proteomes" id="UP001610335">
    <property type="component" value="Unassembled WGS sequence"/>
</dbReference>
<dbReference type="SUPFAM" id="SSF52540">
    <property type="entry name" value="P-loop containing nucleoside triphosphate hydrolases"/>
    <property type="match status" value="1"/>
</dbReference>
<dbReference type="SUPFAM" id="SSF53167">
    <property type="entry name" value="Purine and uridine phosphorylases"/>
    <property type="match status" value="1"/>
</dbReference>
<dbReference type="PRINTS" id="PR01415">
    <property type="entry name" value="ANKYRIN"/>
</dbReference>
<evidence type="ECO:0000313" key="5">
    <source>
        <dbReference type="Proteomes" id="UP001610335"/>
    </source>
</evidence>